<dbReference type="GO" id="GO:0005886">
    <property type="term" value="C:plasma membrane"/>
    <property type="evidence" value="ECO:0007669"/>
    <property type="project" value="UniProtKB-SubCell"/>
</dbReference>
<evidence type="ECO:0000256" key="3">
    <source>
        <dbReference type="ARBA" id="ARBA00004752"/>
    </source>
</evidence>
<evidence type="ECO:0000256" key="21">
    <source>
        <dbReference type="ARBA" id="ARBA00023268"/>
    </source>
</evidence>
<evidence type="ECO:0000313" key="31">
    <source>
        <dbReference type="Proteomes" id="UP000461768"/>
    </source>
</evidence>
<evidence type="ECO:0000256" key="15">
    <source>
        <dbReference type="ARBA" id="ARBA00022960"/>
    </source>
</evidence>
<reference evidence="30 31" key="2">
    <citation type="submission" date="2020-02" db="EMBL/GenBank/DDBJ databases">
        <title>Candidatus Galacturonibacter soehngenii shows hetero-acetogenic catabolism of galacturonic acid but lacks a canonical carbon monoxide dehydrogenase/acetyl-CoA synthase complex.</title>
        <authorList>
            <person name="Diender M."/>
            <person name="Stouten G.R."/>
            <person name="Petersen J.F."/>
            <person name="Nielsen P.H."/>
            <person name="Dueholm M.S."/>
            <person name="Pronk J.T."/>
            <person name="Van Loosdrecht M.C.M."/>
        </authorList>
    </citation>
    <scope>NUCLEOTIDE SEQUENCE [LARGE SCALE GENOMIC DNA]</scope>
    <source>
        <strain evidence="30">GalUA</strain>
    </source>
</reference>
<evidence type="ECO:0000256" key="12">
    <source>
        <dbReference type="ARBA" id="ARBA00022679"/>
    </source>
</evidence>
<evidence type="ECO:0000256" key="24">
    <source>
        <dbReference type="ARBA" id="ARBA00044770"/>
    </source>
</evidence>
<keyword evidence="17" id="KW-0573">Peptidoglycan synthesis</keyword>
<dbReference type="PANTHER" id="PTHR32282:SF11">
    <property type="entry name" value="PENICILLIN-BINDING PROTEIN 1B"/>
    <property type="match status" value="1"/>
</dbReference>
<comment type="pathway">
    <text evidence="3">Cell wall biogenesis; peptidoglycan biosynthesis.</text>
</comment>
<feature type="domain" description="Glycosyl transferase family 51" evidence="29">
    <location>
        <begin position="68"/>
        <end position="245"/>
    </location>
</feature>
<gene>
    <name evidence="30" type="ORF">F7O84_09465</name>
</gene>
<keyword evidence="21" id="KW-0511">Multifunctional enzyme</keyword>
<dbReference type="Gene3D" id="3.40.710.10">
    <property type="entry name" value="DD-peptidase/beta-lactamase superfamily"/>
    <property type="match status" value="1"/>
</dbReference>
<dbReference type="EC" id="2.4.99.28" evidence="24"/>
<evidence type="ECO:0000259" key="28">
    <source>
        <dbReference type="Pfam" id="PF00905"/>
    </source>
</evidence>
<keyword evidence="11" id="KW-0328">Glycosyltransferase</keyword>
<keyword evidence="12" id="KW-0808">Transferase</keyword>
<dbReference type="GO" id="GO:0071555">
    <property type="term" value="P:cell wall organization"/>
    <property type="evidence" value="ECO:0007669"/>
    <property type="project" value="UniProtKB-KW"/>
</dbReference>
<evidence type="ECO:0000256" key="13">
    <source>
        <dbReference type="ARBA" id="ARBA00022692"/>
    </source>
</evidence>
<dbReference type="Pfam" id="PF00912">
    <property type="entry name" value="Transgly"/>
    <property type="match status" value="1"/>
</dbReference>
<evidence type="ECO:0000313" key="30">
    <source>
        <dbReference type="EMBL" id="KAB1437810.1"/>
    </source>
</evidence>
<sequence length="733" mass="82880">MKKKTYIRAFRRGFIIGTILIIVFILVPFFALFPKYQEYTTKAKQDIESMGDEAFYSSLTGYIYDDEGNIIKKIKNEKDTNYLSYDEIPKEVINAFIAIEDRTFWTNSGVDLKGILRVIYNYVRTGGEQMHGASTITQQLVRKVYITSEVTLERKLKEMCYAMELTKHYTKKQIMEYYVNNIYYMNGYYGIEAAAKGYFNKSASELSLSQMAYLCAIPNSPTYYDPIKNPDNALTRRDKILKDMKEMGYIKESDYQAATTEDIVLDMSAKNIESNPYAASYAIDCVTRYFMERNGFEFQYVFDSMDAYNTYLENYNVSYEEARNEWYKSGYQIHTSLNSNMQEILQESIDSALSFSEDVNENGIYSLQSSATCIDNETNKVVAIIGGRSQEITTYLNRAYQSYRQPGSAIKPLIVYAPALEMGYNPDSTITDINIDTWKASKEVTGSPIEFRNAVEQSKNGAAWGLMLEITPKKALSYLQSMNFAKIVPNDFYESASLGGLTYGVSTVEMASAYNTLVNKGVYTQPDCIVSIIDKDGKEVYEDKRQTRQVYTENAAIGMIDVLKGVITKGTARSAGWSSKTQAAGKTGTTNDNKDGWFSGVTPYYTISVWVGYDNPKAMTGLYGASYPLKIWNKAMSEYIKDLPAKSFDGTFEQNEEELSNYDDATDSDLAVAESVQEIINNMYAINTADPNWPAYANSMYDNAMIKVNQISSDTLRAEMSQKVSEAFGSLSE</sequence>
<evidence type="ECO:0000256" key="8">
    <source>
        <dbReference type="ARBA" id="ARBA00022475"/>
    </source>
</evidence>
<dbReference type="Gene3D" id="1.10.3810.10">
    <property type="entry name" value="Biosynthetic peptidoglycan transglycosylase-like"/>
    <property type="match status" value="1"/>
</dbReference>
<evidence type="ECO:0000256" key="22">
    <source>
        <dbReference type="ARBA" id="ARBA00023316"/>
    </source>
</evidence>
<dbReference type="InterPro" id="IPR036950">
    <property type="entry name" value="PBP_transglycosylase"/>
</dbReference>
<dbReference type="InterPro" id="IPR023346">
    <property type="entry name" value="Lysozyme-like_dom_sf"/>
</dbReference>
<evidence type="ECO:0000256" key="18">
    <source>
        <dbReference type="ARBA" id="ARBA00022989"/>
    </source>
</evidence>
<dbReference type="GO" id="GO:0008658">
    <property type="term" value="F:penicillin binding"/>
    <property type="evidence" value="ECO:0007669"/>
    <property type="project" value="InterPro"/>
</dbReference>
<protein>
    <recommendedName>
        <fullName evidence="7">Penicillin-binding protein 1A</fullName>
        <ecNumber evidence="24">2.4.99.28</ecNumber>
        <ecNumber evidence="6">3.4.16.4</ecNumber>
    </recommendedName>
</protein>
<keyword evidence="31" id="KW-1185">Reference proteome</keyword>
<keyword evidence="10" id="KW-0645">Protease</keyword>
<keyword evidence="19 27" id="KW-0472">Membrane</keyword>
<keyword evidence="22" id="KW-0961">Cell wall biogenesis/degradation</keyword>
<evidence type="ECO:0000259" key="29">
    <source>
        <dbReference type="Pfam" id="PF00912"/>
    </source>
</evidence>
<evidence type="ECO:0000256" key="11">
    <source>
        <dbReference type="ARBA" id="ARBA00022676"/>
    </source>
</evidence>
<dbReference type="FunFam" id="1.10.3810.10:FF:000001">
    <property type="entry name" value="Penicillin-binding protein 1A"/>
    <property type="match status" value="1"/>
</dbReference>
<comment type="caution">
    <text evidence="30">The sequence shown here is derived from an EMBL/GenBank/DDBJ whole genome shotgun (WGS) entry which is preliminary data.</text>
</comment>
<dbReference type="InterPro" id="IPR050396">
    <property type="entry name" value="Glycosyltr_51/Transpeptidase"/>
</dbReference>
<evidence type="ECO:0000256" key="2">
    <source>
        <dbReference type="ARBA" id="ARBA00004401"/>
    </source>
</evidence>
<name>A0A7V7UBC0_9FIRM</name>
<keyword evidence="20" id="KW-0046">Antibiotic resistance</keyword>
<evidence type="ECO:0000256" key="9">
    <source>
        <dbReference type="ARBA" id="ARBA00022645"/>
    </source>
</evidence>
<dbReference type="GO" id="GO:0030288">
    <property type="term" value="C:outer membrane-bounded periplasmic space"/>
    <property type="evidence" value="ECO:0007669"/>
    <property type="project" value="TreeGrafter"/>
</dbReference>
<comment type="catalytic activity">
    <reaction evidence="25">
        <text>[GlcNAc-(1-&gt;4)-Mur2Ac(oyl-L-Ala-gamma-D-Glu-L-Lys-D-Ala-D-Ala)](n)-di-trans,octa-cis-undecaprenyl diphosphate + beta-D-GlcNAc-(1-&gt;4)-Mur2Ac(oyl-L-Ala-gamma-D-Glu-L-Lys-D-Ala-D-Ala)-di-trans,octa-cis-undecaprenyl diphosphate = [GlcNAc-(1-&gt;4)-Mur2Ac(oyl-L-Ala-gamma-D-Glu-L-Lys-D-Ala-D-Ala)](n+1)-di-trans,octa-cis-undecaprenyl diphosphate + di-trans,octa-cis-undecaprenyl diphosphate + H(+)</text>
        <dbReference type="Rhea" id="RHEA:23708"/>
        <dbReference type="Rhea" id="RHEA-COMP:9602"/>
        <dbReference type="Rhea" id="RHEA-COMP:9603"/>
        <dbReference type="ChEBI" id="CHEBI:15378"/>
        <dbReference type="ChEBI" id="CHEBI:58405"/>
        <dbReference type="ChEBI" id="CHEBI:60033"/>
        <dbReference type="ChEBI" id="CHEBI:78435"/>
        <dbReference type="EC" id="2.4.99.28"/>
    </reaction>
</comment>
<organism evidence="30 31">
    <name type="scientific">Candidatus Galacturonatibacter soehngenii</name>
    <dbReference type="NCBI Taxonomy" id="2307010"/>
    <lineage>
        <taxon>Bacteria</taxon>
        <taxon>Bacillati</taxon>
        <taxon>Bacillota</taxon>
        <taxon>Clostridia</taxon>
        <taxon>Lachnospirales</taxon>
        <taxon>Lachnospiraceae</taxon>
        <taxon>Candidatus Galacturonatibacter</taxon>
    </lineage>
</organism>
<dbReference type="UniPathway" id="UPA00219"/>
<dbReference type="InterPro" id="IPR001460">
    <property type="entry name" value="PCN-bd_Tpept"/>
</dbReference>
<accession>A0A7V7UBC0</accession>
<dbReference type="GO" id="GO:0046677">
    <property type="term" value="P:response to antibiotic"/>
    <property type="evidence" value="ECO:0007669"/>
    <property type="project" value="UniProtKB-KW"/>
</dbReference>
<evidence type="ECO:0000256" key="17">
    <source>
        <dbReference type="ARBA" id="ARBA00022984"/>
    </source>
</evidence>
<keyword evidence="8" id="KW-1003">Cell membrane</keyword>
<proteinExistence type="inferred from homology"/>
<dbReference type="InterPro" id="IPR012338">
    <property type="entry name" value="Beta-lactam/transpept-like"/>
</dbReference>
<comment type="subcellular location">
    <subcellularLocation>
        <location evidence="2">Cell membrane</location>
        <topology evidence="2">Single-pass type II membrane protein</topology>
    </subcellularLocation>
</comment>
<dbReference type="EMBL" id="WAGX01000005">
    <property type="protein sequence ID" value="KAB1437810.1"/>
    <property type="molecule type" value="Genomic_DNA"/>
</dbReference>
<dbReference type="Pfam" id="PF00905">
    <property type="entry name" value="Transpeptidase"/>
    <property type="match status" value="1"/>
</dbReference>
<comment type="function">
    <text evidence="1">Cell wall formation. Synthesis of cross-linked peptidoglycan from the lipid intermediates. The enzyme has a penicillin-insensitive transglycosylase N-terminal domain (formation of linear glycan strands) and a penicillin-sensitive transpeptidase C-terminal domain (cross-linking of the peptide subunits).</text>
</comment>
<dbReference type="EC" id="3.4.16.4" evidence="6"/>
<evidence type="ECO:0000256" key="4">
    <source>
        <dbReference type="ARBA" id="ARBA00007090"/>
    </source>
</evidence>
<keyword evidence="16" id="KW-0735">Signal-anchor</keyword>
<evidence type="ECO:0000256" key="6">
    <source>
        <dbReference type="ARBA" id="ARBA00012448"/>
    </source>
</evidence>
<dbReference type="RefSeq" id="WP_151144342.1">
    <property type="nucleotide sequence ID" value="NZ_WAGX01000005.1"/>
</dbReference>
<evidence type="ECO:0000256" key="26">
    <source>
        <dbReference type="ARBA" id="ARBA00060592"/>
    </source>
</evidence>
<feature type="domain" description="Penicillin-binding protein transpeptidase" evidence="28">
    <location>
        <begin position="370"/>
        <end position="617"/>
    </location>
</feature>
<evidence type="ECO:0000256" key="5">
    <source>
        <dbReference type="ARBA" id="ARBA00007739"/>
    </source>
</evidence>
<dbReference type="InterPro" id="IPR001264">
    <property type="entry name" value="Glyco_trans_51"/>
</dbReference>
<dbReference type="AlphaFoldDB" id="A0A7V7UBC0"/>
<dbReference type="OrthoDB" id="9766909at2"/>
<evidence type="ECO:0000256" key="27">
    <source>
        <dbReference type="SAM" id="Phobius"/>
    </source>
</evidence>
<evidence type="ECO:0000256" key="16">
    <source>
        <dbReference type="ARBA" id="ARBA00022968"/>
    </source>
</evidence>
<evidence type="ECO:0000256" key="10">
    <source>
        <dbReference type="ARBA" id="ARBA00022670"/>
    </source>
</evidence>
<evidence type="ECO:0000256" key="19">
    <source>
        <dbReference type="ARBA" id="ARBA00023136"/>
    </source>
</evidence>
<evidence type="ECO:0000256" key="23">
    <source>
        <dbReference type="ARBA" id="ARBA00034000"/>
    </source>
</evidence>
<comment type="similarity">
    <text evidence="5">In the N-terminal section; belongs to the glycosyltransferase 51 family.</text>
</comment>
<dbReference type="SUPFAM" id="SSF53955">
    <property type="entry name" value="Lysozyme-like"/>
    <property type="match status" value="1"/>
</dbReference>
<dbReference type="GO" id="GO:0009002">
    <property type="term" value="F:serine-type D-Ala-D-Ala carboxypeptidase activity"/>
    <property type="evidence" value="ECO:0007669"/>
    <property type="project" value="UniProtKB-EC"/>
</dbReference>
<evidence type="ECO:0000256" key="1">
    <source>
        <dbReference type="ARBA" id="ARBA00002624"/>
    </source>
</evidence>
<comment type="pathway">
    <text evidence="26">Glycan biosynthesis.</text>
</comment>
<dbReference type="GO" id="GO:0006508">
    <property type="term" value="P:proteolysis"/>
    <property type="evidence" value="ECO:0007669"/>
    <property type="project" value="UniProtKB-KW"/>
</dbReference>
<dbReference type="SUPFAM" id="SSF56601">
    <property type="entry name" value="beta-lactamase/transpeptidase-like"/>
    <property type="match status" value="1"/>
</dbReference>
<evidence type="ECO:0000256" key="25">
    <source>
        <dbReference type="ARBA" id="ARBA00049902"/>
    </source>
</evidence>
<keyword evidence="14" id="KW-0378">Hydrolase</keyword>
<keyword evidence="18 27" id="KW-1133">Transmembrane helix</keyword>
<keyword evidence="9" id="KW-0121">Carboxypeptidase</keyword>
<dbReference type="Proteomes" id="UP000461768">
    <property type="component" value="Unassembled WGS sequence"/>
</dbReference>
<comment type="catalytic activity">
    <reaction evidence="23">
        <text>Preferential cleavage: (Ac)2-L-Lys-D-Ala-|-D-Ala. Also transpeptidation of peptidyl-alanyl moieties that are N-acyl substituents of D-alanine.</text>
        <dbReference type="EC" id="3.4.16.4"/>
    </reaction>
</comment>
<feature type="transmembrane region" description="Helical" evidence="27">
    <location>
        <begin position="12"/>
        <end position="33"/>
    </location>
</feature>
<evidence type="ECO:0000256" key="7">
    <source>
        <dbReference type="ARBA" id="ARBA00018638"/>
    </source>
</evidence>
<reference evidence="30 31" key="1">
    <citation type="submission" date="2019-09" db="EMBL/GenBank/DDBJ databases">
        <authorList>
            <person name="Valk L.C."/>
        </authorList>
    </citation>
    <scope>NUCLEOTIDE SEQUENCE [LARGE SCALE GENOMIC DNA]</scope>
    <source>
        <strain evidence="30">GalUA</strain>
    </source>
</reference>
<evidence type="ECO:0000256" key="20">
    <source>
        <dbReference type="ARBA" id="ARBA00023251"/>
    </source>
</evidence>
<dbReference type="PANTHER" id="PTHR32282">
    <property type="entry name" value="BINDING PROTEIN TRANSPEPTIDASE, PUTATIVE-RELATED"/>
    <property type="match status" value="1"/>
</dbReference>
<dbReference type="GO" id="GO:0008360">
    <property type="term" value="P:regulation of cell shape"/>
    <property type="evidence" value="ECO:0007669"/>
    <property type="project" value="UniProtKB-KW"/>
</dbReference>
<dbReference type="GO" id="GO:0009252">
    <property type="term" value="P:peptidoglycan biosynthetic process"/>
    <property type="evidence" value="ECO:0007669"/>
    <property type="project" value="UniProtKB-UniPathway"/>
</dbReference>
<keyword evidence="13 27" id="KW-0812">Transmembrane</keyword>
<keyword evidence="15" id="KW-0133">Cell shape</keyword>
<comment type="similarity">
    <text evidence="4">In the C-terminal section; belongs to the transpeptidase family.</text>
</comment>
<dbReference type="GO" id="GO:0008955">
    <property type="term" value="F:peptidoglycan glycosyltransferase activity"/>
    <property type="evidence" value="ECO:0007669"/>
    <property type="project" value="UniProtKB-EC"/>
</dbReference>
<evidence type="ECO:0000256" key="14">
    <source>
        <dbReference type="ARBA" id="ARBA00022801"/>
    </source>
</evidence>